<protein>
    <submittedName>
        <fullName evidence="1">Uncharacterized protein</fullName>
    </submittedName>
</protein>
<comment type="caution">
    <text evidence="1">The sequence shown here is derived from an EMBL/GenBank/DDBJ whole genome shotgun (WGS) entry which is preliminary data.</text>
</comment>
<feature type="non-terminal residue" evidence="1">
    <location>
        <position position="64"/>
    </location>
</feature>
<dbReference type="Proteomes" id="UP000824469">
    <property type="component" value="Unassembled WGS sequence"/>
</dbReference>
<reference evidence="1 2" key="1">
    <citation type="journal article" date="2021" name="Nat. Plants">
        <title>The Taxus genome provides insights into paclitaxel biosynthesis.</title>
        <authorList>
            <person name="Xiong X."/>
            <person name="Gou J."/>
            <person name="Liao Q."/>
            <person name="Li Y."/>
            <person name="Zhou Q."/>
            <person name="Bi G."/>
            <person name="Li C."/>
            <person name="Du R."/>
            <person name="Wang X."/>
            <person name="Sun T."/>
            <person name="Guo L."/>
            <person name="Liang H."/>
            <person name="Lu P."/>
            <person name="Wu Y."/>
            <person name="Zhang Z."/>
            <person name="Ro D.K."/>
            <person name="Shang Y."/>
            <person name="Huang S."/>
            <person name="Yan J."/>
        </authorList>
    </citation>
    <scope>NUCLEOTIDE SEQUENCE [LARGE SCALE GENOMIC DNA]</scope>
    <source>
        <strain evidence="1">Ta-2019</strain>
    </source>
</reference>
<name>A0AA38G2T4_TAXCH</name>
<gene>
    <name evidence="1" type="ORF">KI387_023809</name>
</gene>
<feature type="non-terminal residue" evidence="1">
    <location>
        <position position="1"/>
    </location>
</feature>
<organism evidence="1 2">
    <name type="scientific">Taxus chinensis</name>
    <name type="common">Chinese yew</name>
    <name type="synonym">Taxus wallichiana var. chinensis</name>
    <dbReference type="NCBI Taxonomy" id="29808"/>
    <lineage>
        <taxon>Eukaryota</taxon>
        <taxon>Viridiplantae</taxon>
        <taxon>Streptophyta</taxon>
        <taxon>Embryophyta</taxon>
        <taxon>Tracheophyta</taxon>
        <taxon>Spermatophyta</taxon>
        <taxon>Pinopsida</taxon>
        <taxon>Pinidae</taxon>
        <taxon>Conifers II</taxon>
        <taxon>Cupressales</taxon>
        <taxon>Taxaceae</taxon>
        <taxon>Taxus</taxon>
    </lineage>
</organism>
<evidence type="ECO:0000313" key="1">
    <source>
        <dbReference type="EMBL" id="KAH9315182.1"/>
    </source>
</evidence>
<sequence length="64" mass="7540">LFVVHDDFMRNVEVTDDMLIDEIDNFVSFGRHEWNGFHPFGEVFSSGDDRMMMLRGAWIDEANE</sequence>
<dbReference type="AlphaFoldDB" id="A0AA38G2T4"/>
<keyword evidence="2" id="KW-1185">Reference proteome</keyword>
<accession>A0AA38G2T4</accession>
<evidence type="ECO:0000313" key="2">
    <source>
        <dbReference type="Proteomes" id="UP000824469"/>
    </source>
</evidence>
<dbReference type="EMBL" id="JAHRHJ020000005">
    <property type="protein sequence ID" value="KAH9315182.1"/>
    <property type="molecule type" value="Genomic_DNA"/>
</dbReference>
<proteinExistence type="predicted"/>